<name>A0ABY7CTU4_9BASI</name>
<accession>A0ABY7CTU4</accession>
<dbReference type="CDD" id="cd21449">
    <property type="entry name" value="DLC-like_SF"/>
    <property type="match status" value="1"/>
</dbReference>
<dbReference type="GeneID" id="77813167"/>
<organism evidence="2 3">
    <name type="scientific">Puccinia triticina</name>
    <dbReference type="NCBI Taxonomy" id="208348"/>
    <lineage>
        <taxon>Eukaryota</taxon>
        <taxon>Fungi</taxon>
        <taxon>Dikarya</taxon>
        <taxon>Basidiomycota</taxon>
        <taxon>Pucciniomycotina</taxon>
        <taxon>Pucciniomycetes</taxon>
        <taxon>Pucciniales</taxon>
        <taxon>Pucciniaceae</taxon>
        <taxon>Puccinia</taxon>
    </lineage>
</organism>
<dbReference type="EMBL" id="CP110429">
    <property type="protein sequence ID" value="WAQ87877.1"/>
    <property type="molecule type" value="Genomic_DNA"/>
</dbReference>
<dbReference type="InterPro" id="IPR038586">
    <property type="entry name" value="Tctex-1-like_sf"/>
</dbReference>
<evidence type="ECO:0000256" key="1">
    <source>
        <dbReference type="SAM" id="MobiDB-lite"/>
    </source>
</evidence>
<feature type="compositionally biased region" description="Polar residues" evidence="1">
    <location>
        <begin position="58"/>
        <end position="67"/>
    </location>
</feature>
<reference evidence="2" key="1">
    <citation type="submission" date="2022-10" db="EMBL/GenBank/DDBJ databases">
        <title>Puccinia triticina Genome sequencing and assembly.</title>
        <authorList>
            <person name="Li C."/>
        </authorList>
    </citation>
    <scope>NUCLEOTIDE SEQUENCE</scope>
    <source>
        <strain evidence="2">Pt15</strain>
    </source>
</reference>
<proteinExistence type="predicted"/>
<dbReference type="InterPro" id="IPR005334">
    <property type="entry name" value="Tctex-1-like"/>
</dbReference>
<gene>
    <name evidence="2" type="ORF">PtA15_9A1</name>
</gene>
<evidence type="ECO:0000313" key="3">
    <source>
        <dbReference type="Proteomes" id="UP001164743"/>
    </source>
</evidence>
<dbReference type="Gene3D" id="3.30.1140.40">
    <property type="entry name" value="Tctex-1"/>
    <property type="match status" value="1"/>
</dbReference>
<feature type="non-terminal residue" evidence="2">
    <location>
        <position position="1"/>
    </location>
</feature>
<dbReference type="Proteomes" id="UP001164743">
    <property type="component" value="Chromosome 9A"/>
</dbReference>
<dbReference type="Pfam" id="PF03645">
    <property type="entry name" value="Tctex-1"/>
    <property type="match status" value="1"/>
</dbReference>
<dbReference type="RefSeq" id="XP_053023432.1">
    <property type="nucleotide sequence ID" value="XM_053172384.1"/>
</dbReference>
<evidence type="ECO:0008006" key="4">
    <source>
        <dbReference type="Google" id="ProtNLM"/>
    </source>
</evidence>
<feature type="region of interest" description="Disordered" evidence="1">
    <location>
        <begin position="1"/>
        <end position="67"/>
    </location>
</feature>
<keyword evidence="3" id="KW-1185">Reference proteome</keyword>
<sequence length="165" mass="18791">MVDRGSAATRTHTSVRPVRANQPEHNHQHLPEPLDPDRSRPTMSSTANDPIINPDQKLANQQTTERDQSIQTKIQAILSSKLSFINDISNEKETFSHVNNQHRLKELNQTIGESIQKTLLEFYSNGYKFMICTQVIENKGQAGRAGLVSHWDQVNDKVFKEVWSN</sequence>
<evidence type="ECO:0000313" key="2">
    <source>
        <dbReference type="EMBL" id="WAQ87877.1"/>
    </source>
</evidence>
<feature type="compositionally biased region" description="Basic and acidic residues" evidence="1">
    <location>
        <begin position="22"/>
        <end position="40"/>
    </location>
</feature>
<protein>
    <recommendedName>
        <fullName evidence="4">Topoisomerase I damage affected protein 2</fullName>
    </recommendedName>
</protein>